<dbReference type="EMBL" id="VLTN01000110">
    <property type="protein sequence ID" value="KAA0145954.1"/>
    <property type="molecule type" value="Genomic_DNA"/>
</dbReference>
<proteinExistence type="predicted"/>
<comment type="caution">
    <text evidence="2">The sequence shown here is derived from an EMBL/GenBank/DDBJ whole genome shotgun (WGS) entry which is preliminary data.</text>
</comment>
<dbReference type="EMBL" id="VLTN01000010">
    <property type="protein sequence ID" value="KAA0154666.1"/>
    <property type="molecule type" value="Genomic_DNA"/>
</dbReference>
<keyword evidence="4" id="KW-1185">Reference proteome</keyword>
<dbReference type="SUPFAM" id="SSF53067">
    <property type="entry name" value="Actin-like ATPase domain"/>
    <property type="match status" value="2"/>
</dbReference>
<sequence>MAGGPDTSIVVCNFGTHSVRIGFAGDAVPFYDEPSTVWAAPEAPGGPAAGGSRKRPRPTTGRRIFFAAGAAPAGALQGRRLLVVDNLLAPRAAREAWAEEALAWRGAAGISFIREPVAICFAHGFVSGLVIDIGASGCRVTPVEAGYPLVMAHRQSTVAGDFMDLATSVITRSSVGKAST</sequence>
<accession>A0A5A8BZD7</accession>
<protein>
    <submittedName>
        <fullName evidence="2">Uncharacterized protein</fullName>
    </submittedName>
</protein>
<evidence type="ECO:0000256" key="1">
    <source>
        <dbReference type="ARBA" id="ARBA00049360"/>
    </source>
</evidence>
<name>A0A5A8BZD7_CAFRO</name>
<evidence type="ECO:0000313" key="2">
    <source>
        <dbReference type="EMBL" id="KAA0145954.1"/>
    </source>
</evidence>
<dbReference type="InterPro" id="IPR004000">
    <property type="entry name" value="Actin"/>
</dbReference>
<evidence type="ECO:0000313" key="3">
    <source>
        <dbReference type="EMBL" id="KAA0154666.1"/>
    </source>
</evidence>
<dbReference type="Proteomes" id="UP000323011">
    <property type="component" value="Unassembled WGS sequence"/>
</dbReference>
<reference evidence="2 4" key="1">
    <citation type="submission" date="2019-07" db="EMBL/GenBank/DDBJ databases">
        <title>Genomes of Cafeteria roenbergensis.</title>
        <authorList>
            <person name="Fischer M.G."/>
            <person name="Hackl T."/>
            <person name="Roman M."/>
        </authorList>
    </citation>
    <scope>NUCLEOTIDE SEQUENCE [LARGE SCALE GENOMIC DNA]</scope>
    <source>
        <strain evidence="2 4">BVI</strain>
    </source>
</reference>
<gene>
    <name evidence="3" type="ORF">FNF29_02196</name>
    <name evidence="2" type="ORF">FNF29_08332</name>
</gene>
<evidence type="ECO:0000313" key="4">
    <source>
        <dbReference type="Proteomes" id="UP000323011"/>
    </source>
</evidence>
<dbReference type="Pfam" id="PF00022">
    <property type="entry name" value="Actin"/>
    <property type="match status" value="1"/>
</dbReference>
<organism evidence="2 4">
    <name type="scientific">Cafeteria roenbergensis</name>
    <name type="common">Marine flagellate</name>
    <dbReference type="NCBI Taxonomy" id="33653"/>
    <lineage>
        <taxon>Eukaryota</taxon>
        <taxon>Sar</taxon>
        <taxon>Stramenopiles</taxon>
        <taxon>Bigyra</taxon>
        <taxon>Opalozoa</taxon>
        <taxon>Bicosoecida</taxon>
        <taxon>Cafeteriaceae</taxon>
        <taxon>Cafeteria</taxon>
    </lineage>
</organism>
<dbReference type="Gene3D" id="3.30.420.40">
    <property type="match status" value="1"/>
</dbReference>
<dbReference type="AlphaFoldDB" id="A0A5A8BZD7"/>
<comment type="catalytic activity">
    <reaction evidence="1">
        <text>ATP + H2O = ADP + phosphate + H(+)</text>
        <dbReference type="Rhea" id="RHEA:13065"/>
        <dbReference type="ChEBI" id="CHEBI:15377"/>
        <dbReference type="ChEBI" id="CHEBI:15378"/>
        <dbReference type="ChEBI" id="CHEBI:30616"/>
        <dbReference type="ChEBI" id="CHEBI:43474"/>
        <dbReference type="ChEBI" id="CHEBI:456216"/>
    </reaction>
</comment>
<dbReference type="InterPro" id="IPR043129">
    <property type="entry name" value="ATPase_NBD"/>
</dbReference>